<dbReference type="PANTHER" id="PTHR24394:SF0">
    <property type="entry name" value="ZINC FINGER AND BTB DOMAIN-CONTAINING PROTEIN 40"/>
    <property type="match status" value="1"/>
</dbReference>
<dbReference type="GO" id="GO:0003677">
    <property type="term" value="F:DNA binding"/>
    <property type="evidence" value="ECO:0007669"/>
    <property type="project" value="UniProtKB-KW"/>
</dbReference>
<comment type="subcellular location">
    <subcellularLocation>
        <location evidence="2">Nucleus</location>
    </subcellularLocation>
</comment>
<dbReference type="FunFam" id="3.30.160.60:FF:000917">
    <property type="entry name" value="Zinc finger and BTB domain containing 40"/>
    <property type="match status" value="1"/>
</dbReference>
<dbReference type="FunFam" id="3.30.160.60:FF:003097">
    <property type="entry name" value="Zinc finger and BTB domain-containing 40"/>
    <property type="match status" value="1"/>
</dbReference>
<dbReference type="InterPro" id="IPR030404">
    <property type="entry name" value="ZBTB40_BTB_POZ_dom"/>
</dbReference>
<dbReference type="InterPro" id="IPR013087">
    <property type="entry name" value="Znf_C2H2_type"/>
</dbReference>
<evidence type="ECO:0000259" key="17">
    <source>
        <dbReference type="PROSITE" id="PS50157"/>
    </source>
</evidence>
<keyword evidence="19" id="KW-1185">Reference proteome</keyword>
<evidence type="ECO:0000256" key="5">
    <source>
        <dbReference type="ARBA" id="ARBA00022723"/>
    </source>
</evidence>
<dbReference type="FunFam" id="3.30.160.60:FF:000696">
    <property type="entry name" value="Zinc finger and BTB domain containing 40"/>
    <property type="match status" value="1"/>
</dbReference>
<evidence type="ECO:0000256" key="4">
    <source>
        <dbReference type="ARBA" id="ARBA00022499"/>
    </source>
</evidence>
<name>A0AAN7MHF7_MYCAM</name>
<dbReference type="FunFam" id="3.30.160.60:FF:001061">
    <property type="entry name" value="zinc finger and BTB domain-containing protein 40"/>
    <property type="match status" value="1"/>
</dbReference>
<dbReference type="PROSITE" id="PS50097">
    <property type="entry name" value="BTB"/>
    <property type="match status" value="1"/>
</dbReference>
<dbReference type="CDD" id="cd18225">
    <property type="entry name" value="BTB_POZ_ZBTB40"/>
    <property type="match status" value="1"/>
</dbReference>
<dbReference type="FunFam" id="3.30.160.60:FF:001792">
    <property type="entry name" value="Zinc finger and BTB domain-containing 40"/>
    <property type="match status" value="1"/>
</dbReference>
<dbReference type="AlphaFoldDB" id="A0AAN7MHF7"/>
<feature type="region of interest" description="Disordered" evidence="15">
    <location>
        <begin position="200"/>
        <end position="243"/>
    </location>
</feature>
<dbReference type="SUPFAM" id="SSF54695">
    <property type="entry name" value="POZ domain"/>
    <property type="match status" value="1"/>
</dbReference>
<comment type="similarity">
    <text evidence="3">Belongs to the krueppel C2H2-type zinc-finger protein family.</text>
</comment>
<dbReference type="EMBL" id="JAUNZN010000020">
    <property type="protein sequence ID" value="KAK4809728.1"/>
    <property type="molecule type" value="Genomic_DNA"/>
</dbReference>
<evidence type="ECO:0000256" key="7">
    <source>
        <dbReference type="ARBA" id="ARBA00022771"/>
    </source>
</evidence>
<evidence type="ECO:0008006" key="20">
    <source>
        <dbReference type="Google" id="ProtNLM"/>
    </source>
</evidence>
<dbReference type="Proteomes" id="UP001333110">
    <property type="component" value="Unassembled WGS sequence"/>
</dbReference>
<keyword evidence="7 14" id="KW-0863">Zinc-finger</keyword>
<evidence type="ECO:0000256" key="11">
    <source>
        <dbReference type="ARBA" id="ARBA00023125"/>
    </source>
</evidence>
<dbReference type="PROSITE" id="PS50157">
    <property type="entry name" value="ZINC_FINGER_C2H2_2"/>
    <property type="match status" value="12"/>
</dbReference>
<feature type="region of interest" description="Disordered" evidence="15">
    <location>
        <begin position="704"/>
        <end position="727"/>
    </location>
</feature>
<keyword evidence="8" id="KW-0862">Zinc</keyword>
<feature type="domain" description="C2H2-type" evidence="17">
    <location>
        <begin position="1111"/>
        <end position="1139"/>
    </location>
</feature>
<feature type="domain" description="C2H2-type" evidence="17">
    <location>
        <begin position="860"/>
        <end position="888"/>
    </location>
</feature>
<evidence type="ECO:0000313" key="19">
    <source>
        <dbReference type="Proteomes" id="UP001333110"/>
    </source>
</evidence>
<keyword evidence="13" id="KW-0539">Nucleus</keyword>
<keyword evidence="9" id="KW-0832">Ubl conjugation</keyword>
<dbReference type="GO" id="GO:0005634">
    <property type="term" value="C:nucleus"/>
    <property type="evidence" value="ECO:0007669"/>
    <property type="project" value="UniProtKB-SubCell"/>
</dbReference>
<feature type="domain" description="BTB" evidence="16">
    <location>
        <begin position="24"/>
        <end position="87"/>
    </location>
</feature>
<evidence type="ECO:0000256" key="6">
    <source>
        <dbReference type="ARBA" id="ARBA00022737"/>
    </source>
</evidence>
<dbReference type="FunFam" id="3.30.710.10:FF:000058">
    <property type="entry name" value="Zinc finger and BTB domain containing 40"/>
    <property type="match status" value="1"/>
</dbReference>
<protein>
    <recommendedName>
        <fullName evidence="20">ZBT40 protein</fullName>
    </recommendedName>
</protein>
<gene>
    <name evidence="18" type="ORF">QYF61_007096</name>
</gene>
<keyword evidence="10" id="KW-0805">Transcription regulation</keyword>
<evidence type="ECO:0000256" key="13">
    <source>
        <dbReference type="ARBA" id="ARBA00023242"/>
    </source>
</evidence>
<keyword evidence="11" id="KW-0238">DNA-binding</keyword>
<keyword evidence="4" id="KW-1017">Isopeptide bond</keyword>
<evidence type="ECO:0000256" key="9">
    <source>
        <dbReference type="ARBA" id="ARBA00022843"/>
    </source>
</evidence>
<evidence type="ECO:0000259" key="16">
    <source>
        <dbReference type="PROSITE" id="PS50097"/>
    </source>
</evidence>
<comment type="caution">
    <text evidence="18">The sequence shown here is derived from an EMBL/GenBank/DDBJ whole genome shotgun (WGS) entry which is preliminary data.</text>
</comment>
<evidence type="ECO:0000256" key="10">
    <source>
        <dbReference type="ARBA" id="ARBA00023015"/>
    </source>
</evidence>
<feature type="compositionally biased region" description="Basic and acidic residues" evidence="15">
    <location>
        <begin position="205"/>
        <end position="218"/>
    </location>
</feature>
<evidence type="ECO:0000256" key="15">
    <source>
        <dbReference type="SAM" id="MobiDB-lite"/>
    </source>
</evidence>
<dbReference type="PROSITE" id="PS00028">
    <property type="entry name" value="ZINC_FINGER_C2H2_1"/>
    <property type="match status" value="11"/>
</dbReference>
<dbReference type="GO" id="GO:0008270">
    <property type="term" value="F:zinc ion binding"/>
    <property type="evidence" value="ECO:0007669"/>
    <property type="project" value="UniProtKB-KW"/>
</dbReference>
<feature type="region of interest" description="Disordered" evidence="15">
    <location>
        <begin position="131"/>
        <end position="181"/>
    </location>
</feature>
<dbReference type="FunFam" id="3.30.160.60:FF:000645">
    <property type="entry name" value="Zinc finger and BTB domain containing 40"/>
    <property type="match status" value="1"/>
</dbReference>
<evidence type="ECO:0000256" key="12">
    <source>
        <dbReference type="ARBA" id="ARBA00023163"/>
    </source>
</evidence>
<feature type="domain" description="C2H2-type" evidence="17">
    <location>
        <begin position="946"/>
        <end position="974"/>
    </location>
</feature>
<reference evidence="18 19" key="1">
    <citation type="journal article" date="2023" name="J. Hered.">
        <title>Chromosome-level genome of the wood stork (Mycteria americana) provides insight into avian chromosome evolution.</title>
        <authorList>
            <person name="Flamio R. Jr."/>
            <person name="Ramstad K.M."/>
        </authorList>
    </citation>
    <scope>NUCLEOTIDE SEQUENCE [LARGE SCALE GENOMIC DNA]</scope>
    <source>
        <strain evidence="18">JAX WOST 10</strain>
    </source>
</reference>
<keyword evidence="5" id="KW-0479">Metal-binding</keyword>
<feature type="domain" description="C2H2-type" evidence="17">
    <location>
        <begin position="803"/>
        <end position="831"/>
    </location>
</feature>
<accession>A0AAN7MHF7</accession>
<evidence type="ECO:0000256" key="14">
    <source>
        <dbReference type="PROSITE-ProRule" id="PRU00042"/>
    </source>
</evidence>
<evidence type="ECO:0000256" key="8">
    <source>
        <dbReference type="ARBA" id="ARBA00022833"/>
    </source>
</evidence>
<proteinExistence type="inferred from homology"/>
<evidence type="ECO:0000313" key="18">
    <source>
        <dbReference type="EMBL" id="KAK4809728.1"/>
    </source>
</evidence>
<dbReference type="GO" id="GO:0000981">
    <property type="term" value="F:DNA-binding transcription factor activity, RNA polymerase II-specific"/>
    <property type="evidence" value="ECO:0007669"/>
    <property type="project" value="TreeGrafter"/>
</dbReference>
<evidence type="ECO:0000256" key="1">
    <source>
        <dbReference type="ARBA" id="ARBA00003767"/>
    </source>
</evidence>
<comment type="function">
    <text evidence="1">May be involved in transcriptional regulation.</text>
</comment>
<dbReference type="Gene3D" id="3.30.710.10">
    <property type="entry name" value="Potassium Channel Kv1.1, Chain A"/>
    <property type="match status" value="1"/>
</dbReference>
<feature type="domain" description="C2H2-type" evidence="17">
    <location>
        <begin position="889"/>
        <end position="916"/>
    </location>
</feature>
<dbReference type="Pfam" id="PF00096">
    <property type="entry name" value="zf-C2H2"/>
    <property type="match status" value="5"/>
</dbReference>
<dbReference type="InterPro" id="IPR000210">
    <property type="entry name" value="BTB/POZ_dom"/>
</dbReference>
<feature type="domain" description="C2H2-type" evidence="17">
    <location>
        <begin position="832"/>
        <end position="859"/>
    </location>
</feature>
<evidence type="ECO:0000256" key="3">
    <source>
        <dbReference type="ARBA" id="ARBA00006991"/>
    </source>
</evidence>
<evidence type="ECO:0000256" key="2">
    <source>
        <dbReference type="ARBA" id="ARBA00004123"/>
    </source>
</evidence>
<dbReference type="SMART" id="SM00225">
    <property type="entry name" value="BTB"/>
    <property type="match status" value="1"/>
</dbReference>
<dbReference type="FunFam" id="3.30.160.60:FF:001143">
    <property type="entry name" value="zinc finger and BTB domain-containing protein 40"/>
    <property type="match status" value="1"/>
</dbReference>
<dbReference type="Gene3D" id="3.30.160.60">
    <property type="entry name" value="Classic Zinc Finger"/>
    <property type="match status" value="10"/>
</dbReference>
<feature type="domain" description="C2H2-type" evidence="17">
    <location>
        <begin position="1142"/>
        <end position="1165"/>
    </location>
</feature>
<keyword evidence="6" id="KW-0677">Repeat</keyword>
<dbReference type="Pfam" id="PF00651">
    <property type="entry name" value="BTB"/>
    <property type="match status" value="1"/>
</dbReference>
<dbReference type="SUPFAM" id="SSF57667">
    <property type="entry name" value="beta-beta-alpha zinc fingers"/>
    <property type="match status" value="6"/>
</dbReference>
<feature type="compositionally biased region" description="Basic and acidic residues" evidence="15">
    <location>
        <begin position="234"/>
        <end position="243"/>
    </location>
</feature>
<feature type="domain" description="C2H2-type" evidence="17">
    <location>
        <begin position="1071"/>
        <end position="1099"/>
    </location>
</feature>
<feature type="domain" description="C2H2-type" evidence="17">
    <location>
        <begin position="1002"/>
        <end position="1024"/>
    </location>
</feature>
<keyword evidence="12" id="KW-0804">Transcription</keyword>
<feature type="domain" description="C2H2-type" evidence="17">
    <location>
        <begin position="974"/>
        <end position="1001"/>
    </location>
</feature>
<feature type="domain" description="C2H2-type" evidence="17">
    <location>
        <begin position="1042"/>
        <end position="1070"/>
    </location>
</feature>
<dbReference type="FunFam" id="3.30.160.60:FF:000909">
    <property type="entry name" value="zinc finger and BTB domain-containing protein 40"/>
    <property type="match status" value="1"/>
</dbReference>
<feature type="domain" description="C2H2-type" evidence="17">
    <location>
        <begin position="917"/>
        <end position="945"/>
    </location>
</feature>
<dbReference type="InterPro" id="IPR011333">
    <property type="entry name" value="SKP1/BTB/POZ_sf"/>
</dbReference>
<dbReference type="SMART" id="SM00355">
    <property type="entry name" value="ZnF_C2H2"/>
    <property type="match status" value="14"/>
</dbReference>
<dbReference type="PANTHER" id="PTHR24394">
    <property type="entry name" value="ZINC FINGER PROTEIN"/>
    <property type="match status" value="1"/>
</dbReference>
<organism evidence="18 19">
    <name type="scientific">Mycteria americana</name>
    <name type="common">Wood stork</name>
    <dbReference type="NCBI Taxonomy" id="33587"/>
    <lineage>
        <taxon>Eukaryota</taxon>
        <taxon>Metazoa</taxon>
        <taxon>Chordata</taxon>
        <taxon>Craniata</taxon>
        <taxon>Vertebrata</taxon>
        <taxon>Euteleostomi</taxon>
        <taxon>Archelosauria</taxon>
        <taxon>Archosauria</taxon>
        <taxon>Dinosauria</taxon>
        <taxon>Saurischia</taxon>
        <taxon>Theropoda</taxon>
        <taxon>Coelurosauria</taxon>
        <taxon>Aves</taxon>
        <taxon>Neognathae</taxon>
        <taxon>Neoaves</taxon>
        <taxon>Aequornithes</taxon>
        <taxon>Ciconiiformes</taxon>
        <taxon>Ciconiidae</taxon>
        <taxon>Mycteria</taxon>
    </lineage>
</organism>
<sequence length="1243" mass="137591">MELPSYSKQLLQQLYALCKEQQFCDCTIFIGNVHFRAHKVVLAAASLLFKSLLDSTDTISIDASVVTPEEFALLLEMMYSGKLPLGKHNFTKVISVADSLQMFDVAVSCKNLLRDLISCSTWDQVVREVSGQAADSSGNHAEANNLPQSEKRAEGKTDILLPQRVSPSPGPVEAEMEADVSPPGQEVAMNHTWVHQDVMPSDSRSLWEDSGSHPDQPARAEPGGSAEEELAEPPEERGGARDLAAERRSCKLDFFLRYESVFSEALSDDRAVLKRLEECREIDASQKEVLVACLAEAGEQSVFKKLLSKVKAAQTLGAQTLDAQTLVSLLKLFQDVNPKLRTALLEREGGSGEALQQTESTDEGETLTARLLGCREELIQSVTQLSPIVEFLEAAEEGFLTASEKRVVLDCCEGGSQGEAMDNLLRKVDEEKTLKAESLVKLLGAVKASFPGLHLLLDNLMTTANVSDGKAKWSPEDYGANLLRQYREKLVELLTDTQTLLQGISAAQSLAPAEREAMEQVVKREAGGFASLVSAALEERSLSVSAIWQLLLAVREPALLNLLTEEIRKQPGAEIFFRAVATSESTAIEIILRHSKLISEAIQQTADVEGLAPGEAGLTEAVKELLSISAQKESSEASLKAALSTAQEKSVLAIKICQLLCNVHETFPDLQPVMQELGHVGLLTEGSGEKPGIRKWMVNSESQVEALDKDEDKAGGASAKKPKKPEEKASSKKSFVCKACDKTFHFYCRLKVHVKRCRVARGKQIQCKECSEVKSTKKELEKHQLEVHGVVGTAKKKKKRLPVACDICGREFAHASGMQYHKLTEHFDEKPFSCEECGAKFAANSTLKNHLRLHTGDRPFMCKHCLMTFMQASALAYHTKKKHAEGKMYACQYCDAVFAQSIELSRHIRTHTGDKPYVCRECGKGFRQANGLSIHLRTFHNIEDPYDCKKCRMSFATLQEHRKHVHEAHSREYHPCPTCSKVFSAPSLLERHMVTHVGGKPFSCEICDKAYQQLSGLWYHNRTHHPDVFAAQNHRSSKFSSLQCSSCDKTFSSTAAHRKHVKAEHTDVKFHECETCKELFPTLALLQVHVKCRHSGLLPLLLLMLPCSQPFRCLYCSASFRFPGALQNHVTTEHFKQTESTFTCELCGELFPSQGELEGHYSAEHPKVVFSQATMAQIVQVIQTSEQGAAEHIISFDEAQLADSQVFVTLPESQVSQAGSELVAVTMEDLFDDKVTLICEETK</sequence>
<dbReference type="InterPro" id="IPR036236">
    <property type="entry name" value="Znf_C2H2_sf"/>
</dbReference>